<reference evidence="3 4" key="1">
    <citation type="journal article" date="2003" name="PLoS Biol.">
        <title>The genome sequence of Caenorhabditis briggsae: a platform for comparative genomics.</title>
        <authorList>
            <person name="Stein L.D."/>
            <person name="Bao Z."/>
            <person name="Blasiar D."/>
            <person name="Blumenthal T."/>
            <person name="Brent M.R."/>
            <person name="Chen N."/>
            <person name="Chinwalla A."/>
            <person name="Clarke L."/>
            <person name="Clee C."/>
            <person name="Coghlan A."/>
            <person name="Coulson A."/>
            <person name="D'Eustachio P."/>
            <person name="Fitch D.H."/>
            <person name="Fulton L.A."/>
            <person name="Fulton R.E."/>
            <person name="Griffiths-Jones S."/>
            <person name="Harris T.W."/>
            <person name="Hillier L.W."/>
            <person name="Kamath R."/>
            <person name="Kuwabara P.E."/>
            <person name="Mardis E.R."/>
            <person name="Marra M.A."/>
            <person name="Miner T.L."/>
            <person name="Minx P."/>
            <person name="Mullikin J.C."/>
            <person name="Plumb R.W."/>
            <person name="Rogers J."/>
            <person name="Schein J.E."/>
            <person name="Sohrmann M."/>
            <person name="Spieth J."/>
            <person name="Stajich J.E."/>
            <person name="Wei C."/>
            <person name="Willey D."/>
            <person name="Wilson R.K."/>
            <person name="Durbin R."/>
            <person name="Waterston R.H."/>
        </authorList>
    </citation>
    <scope>NUCLEOTIDE SEQUENCE [LARGE SCALE GENOMIC DNA]</scope>
    <source>
        <strain evidence="3 4">AF16</strain>
    </source>
</reference>
<dbReference type="Proteomes" id="UP000008549">
    <property type="component" value="Unassembled WGS sequence"/>
</dbReference>
<dbReference type="STRING" id="6238.B6IIE0"/>
<evidence type="ECO:0000313" key="3">
    <source>
        <dbReference type="EMBL" id="CAR99670.1"/>
    </source>
</evidence>
<dbReference type="PROSITE" id="PS50157">
    <property type="entry name" value="ZINC_FINGER_C2H2_2"/>
    <property type="match status" value="1"/>
</dbReference>
<keyword evidence="1" id="KW-0862">Zinc</keyword>
<dbReference type="EMBL" id="HE601540">
    <property type="protein sequence ID" value="CAR99670.1"/>
    <property type="molecule type" value="Genomic_DNA"/>
</dbReference>
<evidence type="ECO:0000313" key="5">
    <source>
        <dbReference type="WormBase" id="CBG26580"/>
    </source>
</evidence>
<gene>
    <name evidence="3 5" type="ORF">CBG26580</name>
    <name evidence="3" type="ORF">CBG_26580</name>
</gene>
<accession>B6IIE0</accession>
<dbReference type="GeneID" id="68918058"/>
<reference evidence="3 4" key="2">
    <citation type="journal article" date="2011" name="PLoS Genet.">
        <title>Caenorhabditis briggsae recombinant inbred line genotypes reveal inter-strain incompatibility and the evolution of recombination.</title>
        <authorList>
            <person name="Ross J.A."/>
            <person name="Koboldt D.C."/>
            <person name="Staisch J.E."/>
            <person name="Chamberlin H.M."/>
            <person name="Gupta B.P."/>
            <person name="Miller R.D."/>
            <person name="Baird S.E."/>
            <person name="Haag E.S."/>
        </authorList>
    </citation>
    <scope>NUCLEOTIDE SEQUENCE [LARGE SCALE GENOMIC DNA]</scope>
    <source>
        <strain evidence="3 4">AF16</strain>
    </source>
</reference>
<dbReference type="HOGENOM" id="CLU_517032_0_0_1"/>
<dbReference type="RefSeq" id="XP_045099231.1">
    <property type="nucleotide sequence ID" value="XM_045237164.1"/>
</dbReference>
<dbReference type="KEGG" id="cbr:CBG_26580"/>
<evidence type="ECO:0000256" key="1">
    <source>
        <dbReference type="PROSITE-ProRule" id="PRU00042"/>
    </source>
</evidence>
<keyword evidence="4" id="KW-1185">Reference proteome</keyword>
<organism evidence="3 4">
    <name type="scientific">Caenorhabditis briggsae</name>
    <dbReference type="NCBI Taxonomy" id="6238"/>
    <lineage>
        <taxon>Eukaryota</taxon>
        <taxon>Metazoa</taxon>
        <taxon>Ecdysozoa</taxon>
        <taxon>Nematoda</taxon>
        <taxon>Chromadorea</taxon>
        <taxon>Rhabditida</taxon>
        <taxon>Rhabditina</taxon>
        <taxon>Rhabditomorpha</taxon>
        <taxon>Rhabditoidea</taxon>
        <taxon>Rhabditidae</taxon>
        <taxon>Peloderinae</taxon>
        <taxon>Caenorhabditis</taxon>
    </lineage>
</organism>
<protein>
    <submittedName>
        <fullName evidence="3">Protein CBG26580</fullName>
    </submittedName>
</protein>
<sequence length="570" mass="64447">MGDALFASLTHGMTNDCRLANARLKETLMNYNFRAFLMERTLSKCPNDDCNLAFIFILEPRDYDRLLLQVHFETRPTILVHHSFAELLEADRKTRRLLLEDNSVGCQVGPEMATKIIDACPPVHNIPCQTDFMVGKKDTGGQTDDLYRNDAGCQVTPEMPQFEISGVIQSNSVPVVNNVAVTVVERPTSPLVTMEVQEDDDVVFIETRMRIPHVEPIVIVKAEEPETEPVEEEENPLNLNITAELEVKTEPIEEVHTALEKSDSEEEPVKIVPAPETPIVNEQVSMTTPQRIFSTSSFNSAISSGSDSFYTPPTANTSATIMGSAAKRPKYSDIEMCQRCLDVTYYTHFYEYVSHILESHVSIYRFKCTLCQKKFSTSQGANRHLMSHVEEGLGNVPMMIVPEISDDHLRKFIIAANECYPERFRNIPHQEIAESMLDTFIRLAQEIQKIDDDVKELRQAEQAVQRGGKMGLKVSQIDGFHEKLRVKMDSAVQRKMDQFDEKSNELDSIFRSLLCMSSEAPTAENFEKDTEIVSGYCSELKAFLQSDRSGDCPRISLSVEQSVRRLLNNP</sequence>
<dbReference type="Gene3D" id="3.30.160.60">
    <property type="entry name" value="Classic Zinc Finger"/>
    <property type="match status" value="1"/>
</dbReference>
<keyword evidence="1" id="KW-0863">Zinc-finger</keyword>
<dbReference type="PROSITE" id="PS00028">
    <property type="entry name" value="ZINC_FINGER_C2H2_1"/>
    <property type="match status" value="1"/>
</dbReference>
<dbReference type="GO" id="GO:0008270">
    <property type="term" value="F:zinc ion binding"/>
    <property type="evidence" value="ECO:0007669"/>
    <property type="project" value="UniProtKB-KW"/>
</dbReference>
<evidence type="ECO:0000313" key="4">
    <source>
        <dbReference type="Proteomes" id="UP000008549"/>
    </source>
</evidence>
<dbReference type="InterPro" id="IPR013087">
    <property type="entry name" value="Znf_C2H2_type"/>
</dbReference>
<dbReference type="InParanoid" id="B6IIE0"/>
<proteinExistence type="predicted"/>
<name>B6IIE0_CAEBR</name>
<evidence type="ECO:0000259" key="2">
    <source>
        <dbReference type="PROSITE" id="PS50157"/>
    </source>
</evidence>
<feature type="domain" description="C2H2-type" evidence="2">
    <location>
        <begin position="366"/>
        <end position="393"/>
    </location>
</feature>
<dbReference type="AlphaFoldDB" id="B6IIE0"/>
<dbReference type="OMA" id="FSDVEMC"/>
<dbReference type="WormBase" id="CBG26580">
    <property type="protein sequence ID" value="CBP42638"/>
    <property type="gene ID" value="WBGene00087994"/>
</dbReference>
<keyword evidence="1" id="KW-0479">Metal-binding</keyword>
<dbReference type="eggNOG" id="ENOG502TH88">
    <property type="taxonomic scope" value="Eukaryota"/>
</dbReference>
<dbReference type="CTD" id="68918058"/>
<dbReference type="FunCoup" id="B6IIE0">
    <property type="interactions" value="1"/>
</dbReference>